<feature type="domain" description="Cation/H+ exchanger transmembrane" evidence="6">
    <location>
        <begin position="13"/>
        <end position="220"/>
    </location>
</feature>
<evidence type="ECO:0000256" key="4">
    <source>
        <dbReference type="ARBA" id="ARBA00023136"/>
    </source>
</evidence>
<feature type="transmembrane region" description="Helical" evidence="5">
    <location>
        <begin position="419"/>
        <end position="442"/>
    </location>
</feature>
<dbReference type="GO" id="GO:0016020">
    <property type="term" value="C:membrane"/>
    <property type="evidence" value="ECO:0007669"/>
    <property type="project" value="UniProtKB-SubCell"/>
</dbReference>
<dbReference type="Gene3D" id="1.20.1530.20">
    <property type="match status" value="1"/>
</dbReference>
<dbReference type="Proteomes" id="UP000255367">
    <property type="component" value="Unassembled WGS sequence"/>
</dbReference>
<feature type="transmembrane region" description="Helical" evidence="5">
    <location>
        <begin position="358"/>
        <end position="378"/>
    </location>
</feature>
<proteinExistence type="predicted"/>
<feature type="transmembrane region" description="Helical" evidence="5">
    <location>
        <begin position="327"/>
        <end position="346"/>
    </location>
</feature>
<dbReference type="PANTHER" id="PTHR31102">
    <property type="match status" value="1"/>
</dbReference>
<feature type="transmembrane region" description="Helical" evidence="5">
    <location>
        <begin position="295"/>
        <end position="315"/>
    </location>
</feature>
<organism evidence="7 8">
    <name type="scientific">Veillonella criceti</name>
    <dbReference type="NCBI Taxonomy" id="103891"/>
    <lineage>
        <taxon>Bacteria</taxon>
        <taxon>Bacillati</taxon>
        <taxon>Bacillota</taxon>
        <taxon>Negativicutes</taxon>
        <taxon>Veillonellales</taxon>
        <taxon>Veillonellaceae</taxon>
        <taxon>Veillonella</taxon>
    </lineage>
</organism>
<dbReference type="AlphaFoldDB" id="A0A380NJ66"/>
<evidence type="ECO:0000313" key="7">
    <source>
        <dbReference type="EMBL" id="SUP41645.1"/>
    </source>
</evidence>
<dbReference type="GO" id="GO:0015297">
    <property type="term" value="F:antiporter activity"/>
    <property type="evidence" value="ECO:0007669"/>
    <property type="project" value="InterPro"/>
</dbReference>
<protein>
    <submittedName>
        <fullName evidence="7">Potassium/proton antiporter</fullName>
    </submittedName>
</protein>
<keyword evidence="8" id="KW-1185">Reference proteome</keyword>
<dbReference type="InterPro" id="IPR051843">
    <property type="entry name" value="CPA1_transporter"/>
</dbReference>
<evidence type="ECO:0000256" key="5">
    <source>
        <dbReference type="SAM" id="Phobius"/>
    </source>
</evidence>
<dbReference type="InterPro" id="IPR006153">
    <property type="entry name" value="Cation/H_exchanger_TM"/>
</dbReference>
<gene>
    <name evidence="7" type="ORF">NCTC12020_00628</name>
</gene>
<evidence type="ECO:0000256" key="2">
    <source>
        <dbReference type="ARBA" id="ARBA00022692"/>
    </source>
</evidence>
<feature type="transmembrane region" description="Helical" evidence="5">
    <location>
        <begin position="390"/>
        <end position="413"/>
    </location>
</feature>
<evidence type="ECO:0000256" key="3">
    <source>
        <dbReference type="ARBA" id="ARBA00022989"/>
    </source>
</evidence>
<evidence type="ECO:0000313" key="8">
    <source>
        <dbReference type="Proteomes" id="UP000255367"/>
    </source>
</evidence>
<dbReference type="PANTHER" id="PTHR31102:SF1">
    <property type="entry name" value="CATION_H+ EXCHANGER DOMAIN-CONTAINING PROTEIN"/>
    <property type="match status" value="1"/>
</dbReference>
<dbReference type="EMBL" id="UHIO01000001">
    <property type="protein sequence ID" value="SUP41645.1"/>
    <property type="molecule type" value="Genomic_DNA"/>
</dbReference>
<feature type="transmembrane region" description="Helical" evidence="5">
    <location>
        <begin position="115"/>
        <end position="137"/>
    </location>
</feature>
<feature type="transmembrane region" description="Helical" evidence="5">
    <location>
        <begin position="59"/>
        <end position="78"/>
    </location>
</feature>
<dbReference type="GO" id="GO:1902600">
    <property type="term" value="P:proton transmembrane transport"/>
    <property type="evidence" value="ECO:0007669"/>
    <property type="project" value="InterPro"/>
</dbReference>
<feature type="domain" description="Cation/H+ exchanger transmembrane" evidence="6">
    <location>
        <begin position="279"/>
        <end position="433"/>
    </location>
</feature>
<dbReference type="RefSeq" id="WP_115309862.1">
    <property type="nucleotide sequence ID" value="NZ_UHIO01000001.1"/>
</dbReference>
<dbReference type="InterPro" id="IPR038770">
    <property type="entry name" value="Na+/solute_symporter_sf"/>
</dbReference>
<name>A0A380NJ66_9FIRM</name>
<keyword evidence="4 5" id="KW-0472">Membrane</keyword>
<feature type="transmembrane region" description="Helical" evidence="5">
    <location>
        <begin position="90"/>
        <end position="109"/>
    </location>
</feature>
<dbReference type="OrthoDB" id="9790604at2"/>
<dbReference type="Pfam" id="PF00999">
    <property type="entry name" value="Na_H_Exchanger"/>
    <property type="match status" value="2"/>
</dbReference>
<comment type="subcellular location">
    <subcellularLocation>
        <location evidence="1">Membrane</location>
        <topology evidence="1">Multi-pass membrane protein</topology>
    </subcellularLocation>
</comment>
<keyword evidence="3 5" id="KW-1133">Transmembrane helix</keyword>
<keyword evidence="2 5" id="KW-0812">Transmembrane</keyword>
<evidence type="ECO:0000259" key="6">
    <source>
        <dbReference type="Pfam" id="PF00999"/>
    </source>
</evidence>
<accession>A0A380NJ66</accession>
<sequence length="453" mass="48589">MLTSLGFILLGGAALAGLCRRIQLPTIIGLMLAGLLLGPQGYNCLDSTMLTISPDLRQMALLIILVKAGLAINLRDIWNLGRPLLMMSTVPVLLELVVLTYLGLTIFNLHGLEAVLLATAVCAVSPAVVVFRMIHLIEEKYGIAKKIPQLIMVASSLEDIVVVVVFSLVLTLVEAHVEAPEGLGALEAFGQVPVALVGGIILGLVSGFIVAYIAKYMSHSAPTISKAKILKLSRLLLHKDVQNIVNDKEKAKVKAKETRTVKEFLVTPQQATLLLTVIVAVSFVLVAISNWLKPLVSVSGLLAIMIMASVVKGQVSYELGQMLNRMVNQLWIPIEIILFVLVGAAIDTTYMLSMSGMLIAVIALGLVGRTMGVVISLWKTPLNRKERAYCAISYAPKATVQAAIGGIPLALGLSSGPLVLAASAMAIVITSPIGAICMDYFYKRWLTYDGQER</sequence>
<evidence type="ECO:0000256" key="1">
    <source>
        <dbReference type="ARBA" id="ARBA00004141"/>
    </source>
</evidence>
<feature type="transmembrane region" description="Helical" evidence="5">
    <location>
        <begin position="193"/>
        <end position="214"/>
    </location>
</feature>
<feature type="transmembrane region" description="Helical" evidence="5">
    <location>
        <begin position="271"/>
        <end position="289"/>
    </location>
</feature>
<reference evidence="7 8" key="1">
    <citation type="submission" date="2018-06" db="EMBL/GenBank/DDBJ databases">
        <authorList>
            <consortium name="Pathogen Informatics"/>
            <person name="Doyle S."/>
        </authorList>
    </citation>
    <scope>NUCLEOTIDE SEQUENCE [LARGE SCALE GENOMIC DNA]</scope>
    <source>
        <strain evidence="7 8">NCTC12020</strain>
    </source>
</reference>
<feature type="transmembrane region" description="Helical" evidence="5">
    <location>
        <begin position="149"/>
        <end position="173"/>
    </location>
</feature>